<organism evidence="1 2">
    <name type="scientific">Trichomalopsis sarcophagae</name>
    <dbReference type="NCBI Taxonomy" id="543379"/>
    <lineage>
        <taxon>Eukaryota</taxon>
        <taxon>Metazoa</taxon>
        <taxon>Ecdysozoa</taxon>
        <taxon>Arthropoda</taxon>
        <taxon>Hexapoda</taxon>
        <taxon>Insecta</taxon>
        <taxon>Pterygota</taxon>
        <taxon>Neoptera</taxon>
        <taxon>Endopterygota</taxon>
        <taxon>Hymenoptera</taxon>
        <taxon>Apocrita</taxon>
        <taxon>Proctotrupomorpha</taxon>
        <taxon>Chalcidoidea</taxon>
        <taxon>Pteromalidae</taxon>
        <taxon>Pteromalinae</taxon>
        <taxon>Trichomalopsis</taxon>
    </lineage>
</organism>
<dbReference type="AlphaFoldDB" id="A0A232EEH5"/>
<comment type="caution">
    <text evidence="1">The sequence shown here is derived from an EMBL/GenBank/DDBJ whole genome shotgun (WGS) entry which is preliminary data.</text>
</comment>
<protein>
    <recommendedName>
        <fullName evidence="3">DNA-directed DNA polymerase</fullName>
    </recommendedName>
</protein>
<dbReference type="Gene3D" id="3.90.1600.10">
    <property type="entry name" value="Palm domain of DNA polymerase"/>
    <property type="match status" value="1"/>
</dbReference>
<dbReference type="STRING" id="543379.A0A232EEH5"/>
<feature type="non-terminal residue" evidence="1">
    <location>
        <position position="1"/>
    </location>
</feature>
<dbReference type="Proteomes" id="UP000215335">
    <property type="component" value="Unassembled WGS sequence"/>
</dbReference>
<dbReference type="GO" id="GO:0071897">
    <property type="term" value="P:DNA biosynthetic process"/>
    <property type="evidence" value="ECO:0007669"/>
    <property type="project" value="UniProtKB-ARBA"/>
</dbReference>
<dbReference type="InterPro" id="IPR043502">
    <property type="entry name" value="DNA/RNA_pol_sf"/>
</dbReference>
<proteinExistence type="predicted"/>
<evidence type="ECO:0000313" key="2">
    <source>
        <dbReference type="Proteomes" id="UP000215335"/>
    </source>
</evidence>
<dbReference type="PANTHER" id="PTHR33568">
    <property type="entry name" value="DNA POLYMERASE"/>
    <property type="match status" value="1"/>
</dbReference>
<sequence>TKQGLKICEIHAIWQYDTTRFDGTKGGLFAEYVNLFLKIKQESSSWPSWCVDQESKERYLAEYEQTKDIVLDPDKEVFYILPVNDETLYVNWQFREEAVIPVPYTYVVIAAYTTAHARLVLYGYLEKLGERLLYFDTDSCIFVNNENEYEPPVGNFLGPMTGELRSY</sequence>
<evidence type="ECO:0008006" key="3">
    <source>
        <dbReference type="Google" id="ProtNLM"/>
    </source>
</evidence>
<reference evidence="1 2" key="1">
    <citation type="journal article" date="2017" name="Curr. Biol.">
        <title>The Evolution of Venom by Co-option of Single-Copy Genes.</title>
        <authorList>
            <person name="Martinson E.O."/>
            <person name="Mrinalini"/>
            <person name="Kelkar Y.D."/>
            <person name="Chang C.H."/>
            <person name="Werren J.H."/>
        </authorList>
    </citation>
    <scope>NUCLEOTIDE SEQUENCE [LARGE SCALE GENOMIC DNA]</scope>
    <source>
        <strain evidence="1 2">Alberta</strain>
        <tissue evidence="1">Whole body</tissue>
    </source>
</reference>
<gene>
    <name evidence="1" type="ORF">TSAR_012924</name>
</gene>
<accession>A0A232EEH5</accession>
<dbReference type="EMBL" id="NNAY01005328">
    <property type="protein sequence ID" value="OXU16751.1"/>
    <property type="molecule type" value="Genomic_DNA"/>
</dbReference>
<dbReference type="OrthoDB" id="6119432at2759"/>
<evidence type="ECO:0000313" key="1">
    <source>
        <dbReference type="EMBL" id="OXU16751.1"/>
    </source>
</evidence>
<dbReference type="InterPro" id="IPR023211">
    <property type="entry name" value="DNA_pol_palm_dom_sf"/>
</dbReference>
<name>A0A232EEH5_9HYME</name>
<dbReference type="PANTHER" id="PTHR33568:SF3">
    <property type="entry name" value="DNA-DIRECTED DNA POLYMERASE"/>
    <property type="match status" value="1"/>
</dbReference>
<dbReference type="SUPFAM" id="SSF56672">
    <property type="entry name" value="DNA/RNA polymerases"/>
    <property type="match status" value="1"/>
</dbReference>
<keyword evidence="2" id="KW-1185">Reference proteome</keyword>